<evidence type="ECO:0000313" key="7">
    <source>
        <dbReference type="Proteomes" id="UP000023785"/>
    </source>
</evidence>
<dbReference type="InterPro" id="IPR011010">
    <property type="entry name" value="DNA_brk_join_enz"/>
</dbReference>
<proteinExistence type="inferred from homology"/>
<keyword evidence="4" id="KW-0233">DNA recombination</keyword>
<feature type="domain" description="Tyr recombinase" evidence="5">
    <location>
        <begin position="247"/>
        <end position="430"/>
    </location>
</feature>
<reference evidence="6 7" key="1">
    <citation type="submission" date="2013-10" db="EMBL/GenBank/DDBJ databases">
        <title>The Genome Sequence of Acinetobacter nectaris CIP 110549.</title>
        <authorList>
            <consortium name="The Broad Institute Genomics Platform"/>
            <consortium name="The Broad Institute Genome Sequencing Center for Infectious Disease"/>
            <person name="Cerqueira G."/>
            <person name="Feldgarden M."/>
            <person name="Courvalin P."/>
            <person name="Grillot-Courvalin C."/>
            <person name="Clermont D."/>
            <person name="Rocha E."/>
            <person name="Yoon E.-J."/>
            <person name="Nemec A."/>
            <person name="Young S.K."/>
            <person name="Zeng Q."/>
            <person name="Gargeya S."/>
            <person name="Fitzgerald M."/>
            <person name="Abouelleil A."/>
            <person name="Alvarado L."/>
            <person name="Berlin A.M."/>
            <person name="Chapman S.B."/>
            <person name="Gainer-Dewar J."/>
            <person name="Goldberg J."/>
            <person name="Gnerre S."/>
            <person name="Griggs A."/>
            <person name="Gujja S."/>
            <person name="Hansen M."/>
            <person name="Howarth C."/>
            <person name="Imamovic A."/>
            <person name="Ireland A."/>
            <person name="Larimer J."/>
            <person name="McCowan C."/>
            <person name="Murphy C."/>
            <person name="Pearson M."/>
            <person name="Poon T.W."/>
            <person name="Priest M."/>
            <person name="Roberts A."/>
            <person name="Saif S."/>
            <person name="Shea T."/>
            <person name="Sykes S."/>
            <person name="Wortman J."/>
            <person name="Nusbaum C."/>
            <person name="Birren B."/>
        </authorList>
    </citation>
    <scope>NUCLEOTIDE SEQUENCE [LARGE SCALE GENOMIC DNA]</scope>
    <source>
        <strain evidence="6 7">CIP 110549</strain>
    </source>
</reference>
<dbReference type="STRING" id="1392540.P256_02475"/>
<name>V2TFC3_9GAMM</name>
<dbReference type="HOGENOM" id="CLU_027562_0_4_6"/>
<dbReference type="GO" id="GO:0003677">
    <property type="term" value="F:DNA binding"/>
    <property type="evidence" value="ECO:0007669"/>
    <property type="project" value="UniProtKB-KW"/>
</dbReference>
<dbReference type="GO" id="GO:0015074">
    <property type="term" value="P:DNA integration"/>
    <property type="evidence" value="ECO:0007669"/>
    <property type="project" value="UniProtKB-KW"/>
</dbReference>
<keyword evidence="2" id="KW-0229">DNA integration</keyword>
<dbReference type="Gene3D" id="1.10.150.130">
    <property type="match status" value="1"/>
</dbReference>
<dbReference type="PROSITE" id="PS51898">
    <property type="entry name" value="TYR_RECOMBINASE"/>
    <property type="match status" value="1"/>
</dbReference>
<keyword evidence="3" id="KW-0238">DNA-binding</keyword>
<dbReference type="InterPro" id="IPR025166">
    <property type="entry name" value="Integrase_DNA_bind_dom"/>
</dbReference>
<keyword evidence="7" id="KW-1185">Reference proteome</keyword>
<evidence type="ECO:0000313" key="6">
    <source>
        <dbReference type="EMBL" id="ESK36682.1"/>
    </source>
</evidence>
<dbReference type="InterPro" id="IPR013762">
    <property type="entry name" value="Integrase-like_cat_sf"/>
</dbReference>
<dbReference type="AlphaFoldDB" id="V2TFC3"/>
<evidence type="ECO:0000259" key="5">
    <source>
        <dbReference type="PROSITE" id="PS51898"/>
    </source>
</evidence>
<evidence type="ECO:0000256" key="1">
    <source>
        <dbReference type="ARBA" id="ARBA00008857"/>
    </source>
</evidence>
<dbReference type="InterPro" id="IPR038488">
    <property type="entry name" value="Integrase_DNA-bd_sf"/>
</dbReference>
<comment type="caution">
    <text evidence="6">The sequence shown here is derived from an EMBL/GenBank/DDBJ whole genome shotgun (WGS) entry which is preliminary data.</text>
</comment>
<dbReference type="InterPro" id="IPR050808">
    <property type="entry name" value="Phage_Integrase"/>
</dbReference>
<comment type="similarity">
    <text evidence="1">Belongs to the 'phage' integrase family.</text>
</comment>
<gene>
    <name evidence="6" type="ORF">P256_02475</name>
</gene>
<dbReference type="Pfam" id="PF00589">
    <property type="entry name" value="Phage_integrase"/>
    <property type="match status" value="1"/>
</dbReference>
<dbReference type="GO" id="GO:0006310">
    <property type="term" value="P:DNA recombination"/>
    <property type="evidence" value="ECO:0007669"/>
    <property type="project" value="UniProtKB-KW"/>
</dbReference>
<dbReference type="Gene3D" id="1.10.443.10">
    <property type="entry name" value="Intergrase catalytic core"/>
    <property type="match status" value="1"/>
</dbReference>
<dbReference type="Pfam" id="PF13356">
    <property type="entry name" value="Arm-DNA-bind_3"/>
    <property type="match status" value="1"/>
</dbReference>
<dbReference type="InterPro" id="IPR053876">
    <property type="entry name" value="Phage_int_M"/>
</dbReference>
<dbReference type="eggNOG" id="COG0582">
    <property type="taxonomic scope" value="Bacteria"/>
</dbReference>
<organism evidence="6 7">
    <name type="scientific">Acinetobacter nectaris CIP 110549</name>
    <dbReference type="NCBI Taxonomy" id="1392540"/>
    <lineage>
        <taxon>Bacteria</taxon>
        <taxon>Pseudomonadati</taxon>
        <taxon>Pseudomonadota</taxon>
        <taxon>Gammaproteobacteria</taxon>
        <taxon>Moraxellales</taxon>
        <taxon>Moraxellaceae</taxon>
        <taxon>Acinetobacter</taxon>
    </lineage>
</organism>
<dbReference type="SUPFAM" id="SSF56349">
    <property type="entry name" value="DNA breaking-rejoining enzymes"/>
    <property type="match status" value="1"/>
</dbReference>
<dbReference type="PANTHER" id="PTHR30629">
    <property type="entry name" value="PROPHAGE INTEGRASE"/>
    <property type="match status" value="1"/>
</dbReference>
<accession>V2TFC3</accession>
<evidence type="ECO:0000256" key="4">
    <source>
        <dbReference type="ARBA" id="ARBA00023172"/>
    </source>
</evidence>
<evidence type="ECO:0000256" key="2">
    <source>
        <dbReference type="ARBA" id="ARBA00022908"/>
    </source>
</evidence>
<dbReference type="InterPro" id="IPR010998">
    <property type="entry name" value="Integrase_recombinase_N"/>
</dbReference>
<dbReference type="Gene3D" id="3.30.160.390">
    <property type="entry name" value="Integrase, DNA-binding domain"/>
    <property type="match status" value="1"/>
</dbReference>
<dbReference type="InterPro" id="IPR002104">
    <property type="entry name" value="Integrase_catalytic"/>
</dbReference>
<evidence type="ECO:0000256" key="3">
    <source>
        <dbReference type="ARBA" id="ARBA00023125"/>
    </source>
</evidence>
<dbReference type="EMBL" id="AYER01000012">
    <property type="protein sequence ID" value="ESK36682.1"/>
    <property type="molecule type" value="Genomic_DNA"/>
</dbReference>
<protein>
    <recommendedName>
        <fullName evidence="5">Tyr recombinase domain-containing protein</fullName>
    </recommendedName>
</protein>
<dbReference type="Pfam" id="PF22022">
    <property type="entry name" value="Phage_int_M"/>
    <property type="match status" value="1"/>
</dbReference>
<dbReference type="CDD" id="cd00801">
    <property type="entry name" value="INT_P4_C"/>
    <property type="match status" value="1"/>
</dbReference>
<dbReference type="PATRIC" id="fig|1392540.3.peg.2389"/>
<dbReference type="PANTHER" id="PTHR30629:SF2">
    <property type="entry name" value="PROPHAGE INTEGRASE INTS-RELATED"/>
    <property type="match status" value="1"/>
</dbReference>
<sequence>MKATKQHISVSCSKVLYKDKSWLATKTFIFIYAMQLKKIMPVDNGYTFGTPREIEALKPQEKRYMAKDKLNNGLFLDIKPTGRKVWVYRYSFNRKQERLTIGNYPDISLKDAREIRNENATKIAKGISPQQENKKAYKGYSKTVLFVEYGERYYSEVIKKDRKNPKTMFMYLHNDIFPMLGHLPISDIGIEHIRDTIWRKKEQGFDASANQVKGLLKRMFDYAVTLGLVEFNPVLAIPTRHVFKAKARERYLSIDEIRTFYTTLLNSRIYKPRKLGILLSLLTLLRKSELLRAKWEHIDFEKRVWLVPETKADSKTGYSREMVVYLSDQIIEILKELKTIAGDEPYVFVGRQRGTHISHNAFNTAQKSALALTDLPPFTIHDLRRTASTHLNEQGFNGDAIEKCLNHVMTGVRGVYNKAEYEKERIELMQKWSNFIFSIIFEPNLIFFNEFKPKKLG</sequence>
<dbReference type="Proteomes" id="UP000023785">
    <property type="component" value="Unassembled WGS sequence"/>
</dbReference>